<keyword evidence="1" id="KW-0479">Metal-binding</keyword>
<dbReference type="PANTHER" id="PTHR24082:SF283">
    <property type="entry name" value="NUCLEAR HORMONE RECEPTOR HR96"/>
    <property type="match status" value="1"/>
</dbReference>
<keyword evidence="3" id="KW-0862">Zinc</keyword>
<keyword evidence="9" id="KW-1133">Transmembrane helix</keyword>
<evidence type="ECO:0000256" key="6">
    <source>
        <dbReference type="ARBA" id="ARBA00023163"/>
    </source>
</evidence>
<dbReference type="Pfam" id="PF00105">
    <property type="entry name" value="zf-C4"/>
    <property type="match status" value="1"/>
</dbReference>
<dbReference type="PROSITE" id="PS51030">
    <property type="entry name" value="NUCLEAR_REC_DBD_2"/>
    <property type="match status" value="1"/>
</dbReference>
<keyword evidence="4" id="KW-0805">Transcription regulation</keyword>
<name>A0A815GN18_9BILA</name>
<evidence type="ECO:0000259" key="10">
    <source>
        <dbReference type="PROSITE" id="PS51030"/>
    </source>
</evidence>
<sequence>MTQKFQRDYQRTQCVTLRKAVFSDESTFYKIKRKNETKIWRTQDEQWKEDDTQIAATGGDDRVEFRDEQWKEDDTQIAATGGDDRVEFRDSDNITPTFMSHNMSSSSFDFDNLFSLCDDINLQNKCDQYFILHDNIMEEIMPSLSQIDQYQLQTLSNNNSIQKSQRLNLECRVCGASARGYNFDQITCESCKAFFRRNAFRDMSQLKCRYYGHCDITIGTRRQCAYCRLKKCFDIKMRKDWIRTDEEKKTRYLRRLTKEQKKTNDQQSLITLPINLQKKKHLMLTSKNREFVVKPIYKMSHFGCNHILHDADRILLNNINNAYQLVINKNDYSYINKYTSSTSLLQFMNDDIIMYESLINFFKLIPEFKQLDINDQIILIKSNFINIIHLHHTIIHNFQDCSNLGKRISEWIGKDFHDQMLRTRQYFYRFMNYPLLLKLTLIVFIFSVNLSASYDDNQFYEYKNQKILYEFQNFYTTILWRYLNYLFDEKQAIQAMEIIVLQILRYQLLVVTLENYLRQNPDCHKFHSLIQSIFGLT</sequence>
<evidence type="ECO:0000256" key="7">
    <source>
        <dbReference type="ARBA" id="ARBA00023170"/>
    </source>
</evidence>
<dbReference type="GO" id="GO:0000122">
    <property type="term" value="P:negative regulation of transcription by RNA polymerase II"/>
    <property type="evidence" value="ECO:0007669"/>
    <property type="project" value="TreeGrafter"/>
</dbReference>
<evidence type="ECO:0000256" key="9">
    <source>
        <dbReference type="SAM" id="Phobius"/>
    </source>
</evidence>
<dbReference type="GO" id="GO:0000978">
    <property type="term" value="F:RNA polymerase II cis-regulatory region sequence-specific DNA binding"/>
    <property type="evidence" value="ECO:0007669"/>
    <property type="project" value="TreeGrafter"/>
</dbReference>
<dbReference type="InterPro" id="IPR035500">
    <property type="entry name" value="NHR-like_dom_sf"/>
</dbReference>
<evidence type="ECO:0000256" key="1">
    <source>
        <dbReference type="ARBA" id="ARBA00022723"/>
    </source>
</evidence>
<evidence type="ECO:0000256" key="3">
    <source>
        <dbReference type="ARBA" id="ARBA00022833"/>
    </source>
</evidence>
<keyword evidence="2" id="KW-0863">Zinc-finger</keyword>
<keyword evidence="8" id="KW-0539">Nucleus</keyword>
<evidence type="ECO:0008006" key="14">
    <source>
        <dbReference type="Google" id="ProtNLM"/>
    </source>
</evidence>
<dbReference type="InterPro" id="IPR001628">
    <property type="entry name" value="Znf_hrmn_rcpt"/>
</dbReference>
<dbReference type="Gene3D" id="3.30.50.10">
    <property type="entry name" value="Erythroid Transcription Factor GATA-1, subunit A"/>
    <property type="match status" value="1"/>
</dbReference>
<dbReference type="GO" id="GO:0008270">
    <property type="term" value="F:zinc ion binding"/>
    <property type="evidence" value="ECO:0007669"/>
    <property type="project" value="UniProtKB-KW"/>
</dbReference>
<dbReference type="SMART" id="SM00399">
    <property type="entry name" value="ZnF_C4"/>
    <property type="match status" value="1"/>
</dbReference>
<organism evidence="12 13">
    <name type="scientific">Rotaria sordida</name>
    <dbReference type="NCBI Taxonomy" id="392033"/>
    <lineage>
        <taxon>Eukaryota</taxon>
        <taxon>Metazoa</taxon>
        <taxon>Spiralia</taxon>
        <taxon>Gnathifera</taxon>
        <taxon>Rotifera</taxon>
        <taxon>Eurotatoria</taxon>
        <taxon>Bdelloidea</taxon>
        <taxon>Philodinida</taxon>
        <taxon>Philodinidae</taxon>
        <taxon>Rotaria</taxon>
    </lineage>
</organism>
<evidence type="ECO:0000256" key="4">
    <source>
        <dbReference type="ARBA" id="ARBA00023015"/>
    </source>
</evidence>
<dbReference type="PRINTS" id="PR00047">
    <property type="entry name" value="STROIDFINGER"/>
</dbReference>
<evidence type="ECO:0000313" key="13">
    <source>
        <dbReference type="Proteomes" id="UP000663864"/>
    </source>
</evidence>
<dbReference type="InterPro" id="IPR013088">
    <property type="entry name" value="Znf_NHR/GATA"/>
</dbReference>
<keyword evidence="7" id="KW-0675">Receptor</keyword>
<gene>
    <name evidence="12" type="ORF">ZHD862_LOCUS30049</name>
</gene>
<keyword evidence="5" id="KW-0238">DNA-binding</keyword>
<dbReference type="PROSITE" id="PS00031">
    <property type="entry name" value="NUCLEAR_REC_DBD_1"/>
    <property type="match status" value="1"/>
</dbReference>
<evidence type="ECO:0000259" key="11">
    <source>
        <dbReference type="PROSITE" id="PS51843"/>
    </source>
</evidence>
<evidence type="ECO:0000313" key="12">
    <source>
        <dbReference type="EMBL" id="CAF1341034.1"/>
    </source>
</evidence>
<dbReference type="GO" id="GO:0045944">
    <property type="term" value="P:positive regulation of transcription by RNA polymerase II"/>
    <property type="evidence" value="ECO:0007669"/>
    <property type="project" value="TreeGrafter"/>
</dbReference>
<dbReference type="InterPro" id="IPR000536">
    <property type="entry name" value="Nucl_hrmn_rcpt_lig-bd"/>
</dbReference>
<dbReference type="InterPro" id="IPR050234">
    <property type="entry name" value="Nuclear_hormone_rcpt_NR1"/>
</dbReference>
<evidence type="ECO:0000256" key="5">
    <source>
        <dbReference type="ARBA" id="ARBA00023125"/>
    </source>
</evidence>
<feature type="domain" description="Nuclear receptor" evidence="10">
    <location>
        <begin position="168"/>
        <end position="244"/>
    </location>
</feature>
<dbReference type="SUPFAM" id="SSF48508">
    <property type="entry name" value="Nuclear receptor ligand-binding domain"/>
    <property type="match status" value="2"/>
</dbReference>
<accession>A0A815GN18</accession>
<dbReference type="PROSITE" id="PS51843">
    <property type="entry name" value="NR_LBD"/>
    <property type="match status" value="1"/>
</dbReference>
<evidence type="ECO:0000256" key="2">
    <source>
        <dbReference type="ARBA" id="ARBA00022771"/>
    </source>
</evidence>
<dbReference type="GO" id="GO:0030154">
    <property type="term" value="P:cell differentiation"/>
    <property type="evidence" value="ECO:0007669"/>
    <property type="project" value="TreeGrafter"/>
</dbReference>
<proteinExistence type="predicted"/>
<comment type="caution">
    <text evidence="12">The sequence shown here is derived from an EMBL/GenBank/DDBJ whole genome shotgun (WGS) entry which is preliminary data.</text>
</comment>
<feature type="transmembrane region" description="Helical" evidence="9">
    <location>
        <begin position="430"/>
        <end position="450"/>
    </location>
</feature>
<feature type="domain" description="NR LBD" evidence="11">
    <location>
        <begin position="311"/>
        <end position="537"/>
    </location>
</feature>
<dbReference type="GO" id="GO:0004879">
    <property type="term" value="F:nuclear receptor activity"/>
    <property type="evidence" value="ECO:0007669"/>
    <property type="project" value="TreeGrafter"/>
</dbReference>
<dbReference type="SUPFAM" id="SSF57716">
    <property type="entry name" value="Glucocorticoid receptor-like (DNA-binding domain)"/>
    <property type="match status" value="1"/>
</dbReference>
<evidence type="ECO:0000256" key="8">
    <source>
        <dbReference type="ARBA" id="ARBA00023242"/>
    </source>
</evidence>
<keyword evidence="9" id="KW-0472">Membrane</keyword>
<reference evidence="12" key="1">
    <citation type="submission" date="2021-02" db="EMBL/GenBank/DDBJ databases">
        <authorList>
            <person name="Nowell W R."/>
        </authorList>
    </citation>
    <scope>NUCLEOTIDE SEQUENCE</scope>
</reference>
<dbReference type="Gene3D" id="1.10.565.10">
    <property type="entry name" value="Retinoid X Receptor"/>
    <property type="match status" value="1"/>
</dbReference>
<dbReference type="PANTHER" id="PTHR24082">
    <property type="entry name" value="NUCLEAR HORMONE RECEPTOR"/>
    <property type="match status" value="1"/>
</dbReference>
<protein>
    <recommendedName>
        <fullName evidence="14">Nuclear receptor</fullName>
    </recommendedName>
</protein>
<keyword evidence="9" id="KW-0812">Transmembrane</keyword>
<dbReference type="EMBL" id="CAJNOT010002752">
    <property type="protein sequence ID" value="CAF1341034.1"/>
    <property type="molecule type" value="Genomic_DNA"/>
</dbReference>
<dbReference type="Proteomes" id="UP000663864">
    <property type="component" value="Unassembled WGS sequence"/>
</dbReference>
<keyword evidence="6" id="KW-0804">Transcription</keyword>
<dbReference type="AlphaFoldDB" id="A0A815GN18"/>